<feature type="transmembrane region" description="Helical" evidence="7">
    <location>
        <begin position="214"/>
        <end position="235"/>
    </location>
</feature>
<dbReference type="InterPro" id="IPR010290">
    <property type="entry name" value="TM_effector"/>
</dbReference>
<evidence type="ECO:0000256" key="5">
    <source>
        <dbReference type="ARBA" id="ARBA00022989"/>
    </source>
</evidence>
<evidence type="ECO:0000256" key="2">
    <source>
        <dbReference type="ARBA" id="ARBA00022448"/>
    </source>
</evidence>
<gene>
    <name evidence="9" type="ORF">WAZ07_06275</name>
</gene>
<dbReference type="Pfam" id="PF05977">
    <property type="entry name" value="MFS_3"/>
    <property type="match status" value="1"/>
</dbReference>
<dbReference type="PROSITE" id="PS50850">
    <property type="entry name" value="MFS"/>
    <property type="match status" value="1"/>
</dbReference>
<reference evidence="9 10" key="1">
    <citation type="submission" date="2024-01" db="EMBL/GenBank/DDBJ databases">
        <title>Seven novel Bacillus-like species.</title>
        <authorList>
            <person name="Liu G."/>
        </authorList>
    </citation>
    <scope>NUCLEOTIDE SEQUENCE [LARGE SCALE GENOMIC DNA]</scope>
    <source>
        <strain evidence="9 10">FJAT-51639</strain>
    </source>
</reference>
<evidence type="ECO:0000256" key="1">
    <source>
        <dbReference type="ARBA" id="ARBA00004651"/>
    </source>
</evidence>
<evidence type="ECO:0000256" key="4">
    <source>
        <dbReference type="ARBA" id="ARBA00022692"/>
    </source>
</evidence>
<dbReference type="InterPro" id="IPR020846">
    <property type="entry name" value="MFS_dom"/>
</dbReference>
<feature type="transmembrane region" description="Helical" evidence="7">
    <location>
        <begin position="74"/>
        <end position="102"/>
    </location>
</feature>
<keyword evidence="6 7" id="KW-0472">Membrane</keyword>
<dbReference type="CDD" id="cd06173">
    <property type="entry name" value="MFS_MefA_like"/>
    <property type="match status" value="1"/>
</dbReference>
<comment type="caution">
    <text evidence="9">The sequence shown here is derived from an EMBL/GenBank/DDBJ whole genome shotgun (WGS) entry which is preliminary data.</text>
</comment>
<comment type="subcellular location">
    <subcellularLocation>
        <location evidence="1">Cell membrane</location>
        <topology evidence="1">Multi-pass membrane protein</topology>
    </subcellularLocation>
</comment>
<feature type="transmembrane region" description="Helical" evidence="7">
    <location>
        <begin position="247"/>
        <end position="265"/>
    </location>
</feature>
<evidence type="ECO:0000256" key="7">
    <source>
        <dbReference type="SAM" id="Phobius"/>
    </source>
</evidence>
<feature type="transmembrane region" description="Helical" evidence="7">
    <location>
        <begin position="163"/>
        <end position="182"/>
    </location>
</feature>
<dbReference type="PANTHER" id="PTHR23513:SF11">
    <property type="entry name" value="STAPHYLOFERRIN A TRANSPORTER"/>
    <property type="match status" value="1"/>
</dbReference>
<sequence>MVFIRKLFFSSSFFLFMGNWLGMTAINWYVYDLYHSATYLGWINFVRLIPIALFSVYAGKLCDLYPRIKLMKSYSFWGLVVTTVLAIYVVFITPSFFIFLLFSFVRGIISALETPNRNTILSDIDTNQQISKLISMNSFVMNVCRSTGPAVAGFLIAGGHIELTFMMQAVCSLIAFILVLPMKDRTMKKRKEKKKASWEQIVQYFSHDTMGRNIFMASMITMAFGFSYTSVLPVLVSHQFTGKAEVFGIAMSAAAIGAIIATIILPRILEYISEIKIYYMSLLLFSISIALLVISNTFTFFILLFSIGLFGQLLRSSNRVYFQNNVREEERGLMLSVVLMDRGMIPLGSIVVSYAIEYVGISETFVMMGILCIIPFVFQYIKVKKQNRKVKNVVHSK</sequence>
<dbReference type="EMBL" id="JBAWSX010000002">
    <property type="protein sequence ID" value="MEI4800936.1"/>
    <property type="molecule type" value="Genomic_DNA"/>
</dbReference>
<accession>A0ABU8FE32</accession>
<dbReference type="Proteomes" id="UP001372526">
    <property type="component" value="Unassembled WGS sequence"/>
</dbReference>
<dbReference type="Gene3D" id="1.20.1250.20">
    <property type="entry name" value="MFS general substrate transporter like domains"/>
    <property type="match status" value="1"/>
</dbReference>
<feature type="transmembrane region" description="Helical" evidence="7">
    <location>
        <begin position="277"/>
        <end position="294"/>
    </location>
</feature>
<keyword evidence="10" id="KW-1185">Reference proteome</keyword>
<feature type="domain" description="Major facilitator superfamily (MFS) profile" evidence="8">
    <location>
        <begin position="1"/>
        <end position="387"/>
    </location>
</feature>
<keyword evidence="2" id="KW-0813">Transport</keyword>
<keyword evidence="4 7" id="KW-0812">Transmembrane</keyword>
<feature type="transmembrane region" description="Helical" evidence="7">
    <location>
        <begin position="362"/>
        <end position="381"/>
    </location>
</feature>
<organism evidence="9 10">
    <name type="scientific">Bacillus bruguierae</name>
    <dbReference type="NCBI Taxonomy" id="3127667"/>
    <lineage>
        <taxon>Bacteria</taxon>
        <taxon>Bacillati</taxon>
        <taxon>Bacillota</taxon>
        <taxon>Bacilli</taxon>
        <taxon>Bacillales</taxon>
        <taxon>Bacillaceae</taxon>
        <taxon>Bacillus</taxon>
    </lineage>
</organism>
<proteinExistence type="predicted"/>
<evidence type="ECO:0000313" key="9">
    <source>
        <dbReference type="EMBL" id="MEI4800936.1"/>
    </source>
</evidence>
<dbReference type="SUPFAM" id="SSF103473">
    <property type="entry name" value="MFS general substrate transporter"/>
    <property type="match status" value="1"/>
</dbReference>
<keyword evidence="5 7" id="KW-1133">Transmembrane helix</keyword>
<dbReference type="PANTHER" id="PTHR23513">
    <property type="entry name" value="INTEGRAL MEMBRANE EFFLUX PROTEIN-RELATED"/>
    <property type="match status" value="1"/>
</dbReference>
<dbReference type="RefSeq" id="WP_336471739.1">
    <property type="nucleotide sequence ID" value="NZ_JBAWSX010000002.1"/>
</dbReference>
<name>A0ABU8FE32_9BACI</name>
<feature type="transmembrane region" description="Helical" evidence="7">
    <location>
        <begin position="7"/>
        <end position="30"/>
    </location>
</feature>
<feature type="transmembrane region" description="Helical" evidence="7">
    <location>
        <begin position="42"/>
        <end position="62"/>
    </location>
</feature>
<dbReference type="InterPro" id="IPR036259">
    <property type="entry name" value="MFS_trans_sf"/>
</dbReference>
<evidence type="ECO:0000313" key="10">
    <source>
        <dbReference type="Proteomes" id="UP001372526"/>
    </source>
</evidence>
<protein>
    <submittedName>
        <fullName evidence="9">MFS transporter</fullName>
    </submittedName>
</protein>
<evidence type="ECO:0000256" key="3">
    <source>
        <dbReference type="ARBA" id="ARBA00022475"/>
    </source>
</evidence>
<evidence type="ECO:0000256" key="6">
    <source>
        <dbReference type="ARBA" id="ARBA00023136"/>
    </source>
</evidence>
<evidence type="ECO:0000259" key="8">
    <source>
        <dbReference type="PROSITE" id="PS50850"/>
    </source>
</evidence>
<keyword evidence="3" id="KW-1003">Cell membrane</keyword>